<reference evidence="7 8" key="1">
    <citation type="submission" date="2018-11" db="EMBL/GenBank/DDBJ databases">
        <authorList>
            <consortium name="Pathogen Informatics"/>
        </authorList>
    </citation>
    <scope>NUCLEOTIDE SEQUENCE [LARGE SCALE GENOMIC DNA]</scope>
</reference>
<keyword evidence="8" id="KW-1185">Reference proteome</keyword>
<dbReference type="Gene3D" id="1.10.510.10">
    <property type="entry name" value="Transferase(Phosphotransferase) domain 1"/>
    <property type="match status" value="1"/>
</dbReference>
<evidence type="ECO:0000256" key="4">
    <source>
        <dbReference type="ARBA" id="ARBA00023239"/>
    </source>
</evidence>
<dbReference type="GO" id="GO:0005524">
    <property type="term" value="F:ATP binding"/>
    <property type="evidence" value="ECO:0007669"/>
    <property type="project" value="InterPro"/>
</dbReference>
<evidence type="ECO:0000256" key="5">
    <source>
        <dbReference type="ARBA" id="ARBA00023293"/>
    </source>
</evidence>
<dbReference type="GO" id="GO:0007168">
    <property type="term" value="P:receptor guanylyl cyclase signaling pathway"/>
    <property type="evidence" value="ECO:0007669"/>
    <property type="project" value="TreeGrafter"/>
</dbReference>
<accession>A0A3P6TF38</accession>
<dbReference type="PROSITE" id="PS50011">
    <property type="entry name" value="PROTEIN_KINASE_DOM"/>
    <property type="match status" value="1"/>
</dbReference>
<dbReference type="InterPro" id="IPR000719">
    <property type="entry name" value="Prot_kinase_dom"/>
</dbReference>
<organism evidence="7 8">
    <name type="scientific">Anisakis simplex</name>
    <name type="common">Herring worm</name>
    <dbReference type="NCBI Taxonomy" id="6269"/>
    <lineage>
        <taxon>Eukaryota</taxon>
        <taxon>Metazoa</taxon>
        <taxon>Ecdysozoa</taxon>
        <taxon>Nematoda</taxon>
        <taxon>Chromadorea</taxon>
        <taxon>Rhabditida</taxon>
        <taxon>Spirurina</taxon>
        <taxon>Ascaridomorpha</taxon>
        <taxon>Ascaridoidea</taxon>
        <taxon>Anisakidae</taxon>
        <taxon>Anisakis</taxon>
        <taxon>Anisakis simplex complex</taxon>
    </lineage>
</organism>
<dbReference type="AlphaFoldDB" id="A0A3P6TF38"/>
<keyword evidence="4" id="KW-0456">Lyase</keyword>
<sequence length="177" mass="20443">MLWTAPEVLKSPAMEGSKSGDIYSFAIIASELLCLTPPWNIEIIYMVEHGLKPPLRPDLSAIVHQDINPAMVELKCCIRSMMKFLRTRHEINNVQVHVVRDCWSEDPEKRPTATMLKTLLRKMNPGRNHNLMDHVFSILESYAGRLEGEVEERTKELIAEKKKSDLLLYRMLPKYVL</sequence>
<dbReference type="EC" id="4.6.1.2" evidence="2"/>
<name>A0A3P6TF38_ANISI</name>
<protein>
    <recommendedName>
        <fullName evidence="2">guanylate cyclase</fullName>
        <ecNumber evidence="2">4.6.1.2</ecNumber>
    </recommendedName>
</protein>
<evidence type="ECO:0000313" key="7">
    <source>
        <dbReference type="EMBL" id="VDK77850.1"/>
    </source>
</evidence>
<dbReference type="GO" id="GO:0001653">
    <property type="term" value="F:peptide receptor activity"/>
    <property type="evidence" value="ECO:0007669"/>
    <property type="project" value="TreeGrafter"/>
</dbReference>
<dbReference type="Gene3D" id="6.10.250.780">
    <property type="match status" value="1"/>
</dbReference>
<dbReference type="PANTHER" id="PTHR11920:SF375">
    <property type="entry name" value="RECEPTOR-TYPE GUANYLATE CYCLASE GCY-13"/>
    <property type="match status" value="1"/>
</dbReference>
<gene>
    <name evidence="7" type="ORF">ASIM_LOCUS20553</name>
</gene>
<evidence type="ECO:0000313" key="8">
    <source>
        <dbReference type="Proteomes" id="UP000267096"/>
    </source>
</evidence>
<dbReference type="OrthoDB" id="4062651at2759"/>
<dbReference type="PANTHER" id="PTHR11920">
    <property type="entry name" value="GUANYLYL CYCLASE"/>
    <property type="match status" value="1"/>
</dbReference>
<evidence type="ECO:0000259" key="6">
    <source>
        <dbReference type="PROSITE" id="PS50011"/>
    </source>
</evidence>
<feature type="domain" description="Protein kinase" evidence="6">
    <location>
        <begin position="1"/>
        <end position="132"/>
    </location>
</feature>
<dbReference type="GO" id="GO:0004672">
    <property type="term" value="F:protein kinase activity"/>
    <property type="evidence" value="ECO:0007669"/>
    <property type="project" value="InterPro"/>
</dbReference>
<dbReference type="InterPro" id="IPR050401">
    <property type="entry name" value="Cyclic_nucleotide_synthase"/>
</dbReference>
<evidence type="ECO:0000256" key="1">
    <source>
        <dbReference type="ARBA" id="ARBA00001436"/>
    </source>
</evidence>
<evidence type="ECO:0000256" key="2">
    <source>
        <dbReference type="ARBA" id="ARBA00012202"/>
    </source>
</evidence>
<dbReference type="GO" id="GO:0004016">
    <property type="term" value="F:adenylate cyclase activity"/>
    <property type="evidence" value="ECO:0007669"/>
    <property type="project" value="TreeGrafter"/>
</dbReference>
<dbReference type="Proteomes" id="UP000267096">
    <property type="component" value="Unassembled WGS sequence"/>
</dbReference>
<dbReference type="SUPFAM" id="SSF56112">
    <property type="entry name" value="Protein kinase-like (PK-like)"/>
    <property type="match status" value="1"/>
</dbReference>
<dbReference type="GO" id="GO:0005886">
    <property type="term" value="C:plasma membrane"/>
    <property type="evidence" value="ECO:0007669"/>
    <property type="project" value="TreeGrafter"/>
</dbReference>
<keyword evidence="3" id="KW-0547">Nucleotide-binding</keyword>
<proteinExistence type="predicted"/>
<dbReference type="EMBL" id="UYRR01039940">
    <property type="protein sequence ID" value="VDK77850.1"/>
    <property type="molecule type" value="Genomic_DNA"/>
</dbReference>
<evidence type="ECO:0000256" key="3">
    <source>
        <dbReference type="ARBA" id="ARBA00022741"/>
    </source>
</evidence>
<dbReference type="InterPro" id="IPR001245">
    <property type="entry name" value="Ser-Thr/Tyr_kinase_cat_dom"/>
</dbReference>
<dbReference type="GO" id="GO:0004383">
    <property type="term" value="F:guanylate cyclase activity"/>
    <property type="evidence" value="ECO:0007669"/>
    <property type="project" value="UniProtKB-EC"/>
</dbReference>
<keyword evidence="5" id="KW-0141">cGMP biosynthesis</keyword>
<dbReference type="Pfam" id="PF07714">
    <property type="entry name" value="PK_Tyr_Ser-Thr"/>
    <property type="match status" value="1"/>
</dbReference>
<dbReference type="InterPro" id="IPR011009">
    <property type="entry name" value="Kinase-like_dom_sf"/>
</dbReference>
<comment type="catalytic activity">
    <reaction evidence="1">
        <text>GTP = 3',5'-cyclic GMP + diphosphate</text>
        <dbReference type="Rhea" id="RHEA:13665"/>
        <dbReference type="ChEBI" id="CHEBI:33019"/>
        <dbReference type="ChEBI" id="CHEBI:37565"/>
        <dbReference type="ChEBI" id="CHEBI:57746"/>
        <dbReference type="EC" id="4.6.1.2"/>
    </reaction>
</comment>